<dbReference type="EMBL" id="CP031320">
    <property type="protein sequence ID" value="AXK33291.1"/>
    <property type="molecule type" value="Genomic_DNA"/>
</dbReference>
<evidence type="ECO:0000256" key="1">
    <source>
        <dbReference type="ARBA" id="ARBA00010928"/>
    </source>
</evidence>
<keyword evidence="8" id="KW-1185">Reference proteome</keyword>
<keyword evidence="3 4" id="KW-0520">NAD</keyword>
<comment type="similarity">
    <text evidence="1 4">Belongs to the Gfo/Idh/MocA family.</text>
</comment>
<dbReference type="GO" id="GO:0050112">
    <property type="term" value="F:inositol 2-dehydrogenase (NAD+) activity"/>
    <property type="evidence" value="ECO:0007669"/>
    <property type="project" value="UniProtKB-UniRule"/>
</dbReference>
<dbReference type="HAMAP" id="MF_01671">
    <property type="entry name" value="IolG"/>
    <property type="match status" value="1"/>
</dbReference>
<dbReference type="GO" id="GO:0000166">
    <property type="term" value="F:nucleotide binding"/>
    <property type="evidence" value="ECO:0007669"/>
    <property type="project" value="InterPro"/>
</dbReference>
<keyword evidence="2 4" id="KW-0560">Oxidoreductase</keyword>
<comment type="function">
    <text evidence="4">Involved in the oxidation of myo-inositol (MI) to 2-keto-myo-inositol (2KMI or 2-inosose).</text>
</comment>
<protein>
    <recommendedName>
        <fullName evidence="4">Inositol 2-dehydrogenase</fullName>
        <ecNumber evidence="4">1.1.1.18</ecNumber>
    </recommendedName>
    <alternativeName>
        <fullName evidence="4">Myo-inositol 2-dehydrogenase</fullName>
        <shortName evidence="4">MI 2-dehydrogenase</shortName>
    </alternativeName>
</protein>
<dbReference type="InterPro" id="IPR004104">
    <property type="entry name" value="Gfo/Idh/MocA-like_OxRdtase_C"/>
</dbReference>
<dbReference type="GO" id="GO:0019310">
    <property type="term" value="P:inositol catabolic process"/>
    <property type="evidence" value="ECO:0007669"/>
    <property type="project" value="UniProtKB-UniRule"/>
</dbReference>
<dbReference type="SUPFAM" id="SSF51735">
    <property type="entry name" value="NAD(P)-binding Rossmann-fold domains"/>
    <property type="match status" value="1"/>
</dbReference>
<evidence type="ECO:0000313" key="8">
    <source>
        <dbReference type="Proteomes" id="UP000254425"/>
    </source>
</evidence>
<evidence type="ECO:0000259" key="6">
    <source>
        <dbReference type="Pfam" id="PF02894"/>
    </source>
</evidence>
<evidence type="ECO:0000313" key="7">
    <source>
        <dbReference type="EMBL" id="AXK33291.1"/>
    </source>
</evidence>
<evidence type="ECO:0000256" key="3">
    <source>
        <dbReference type="ARBA" id="ARBA00023027"/>
    </source>
</evidence>
<evidence type="ECO:0000256" key="4">
    <source>
        <dbReference type="HAMAP-Rule" id="MF_01671"/>
    </source>
</evidence>
<dbReference type="AlphaFoldDB" id="A0A345XNS5"/>
<reference evidence="7 8" key="1">
    <citation type="submission" date="2018-07" db="EMBL/GenBank/DDBJ databases">
        <title>Draft genome of the type strain Streptomyces armeniacus ATCC 15676.</title>
        <authorList>
            <person name="Labana P."/>
            <person name="Gosse J.T."/>
            <person name="Boddy C.N."/>
        </authorList>
    </citation>
    <scope>NUCLEOTIDE SEQUENCE [LARGE SCALE GENOMIC DNA]</scope>
    <source>
        <strain evidence="7 8">ATCC 15676</strain>
    </source>
</reference>
<dbReference type="PANTHER" id="PTHR43593">
    <property type="match status" value="1"/>
</dbReference>
<comment type="subunit">
    <text evidence="4">Homotetramer.</text>
</comment>
<feature type="domain" description="Gfo/Idh/MocA-like oxidoreductase N-terminal" evidence="5">
    <location>
        <begin position="15"/>
        <end position="135"/>
    </location>
</feature>
<sequence>MTQQAREFARRPSLGVAVIGTGAMGADHVRRIDQVISGAHVAAVADLDEARARRLADTVDGCTAYGDAAEALAAPGVDAVLLASPGPAHEEQLLAALARDLPVLCEKPLTPDAESALRVLDAERKLGRRRIQVGFMRRFDSEFRKLKRLLEGGTLGRPLLMHCRHRNVKVHDYFTTSMLISDSVVHEMDCARWLLEQEIAAITVVRPRPSSLAPDGLEDPQVVLFETTEGAVVTVEMFATCGFGYQVQAEAVCERGTARIGEGHDLLVNSPAGWGGEIPQDFIARFADAYDLEVQEWVDAARADRTTGPTAWDGYAAAAVCAAGIEAQRTGQRTAVELVERPDFYA</sequence>
<feature type="domain" description="Gfo/Idh/MocA-like oxidoreductase C-terminal" evidence="6">
    <location>
        <begin position="147"/>
        <end position="333"/>
    </location>
</feature>
<dbReference type="PANTHER" id="PTHR43593:SF1">
    <property type="entry name" value="INOSITOL 2-DEHYDROGENASE"/>
    <property type="match status" value="1"/>
</dbReference>
<dbReference type="Pfam" id="PF02894">
    <property type="entry name" value="GFO_IDH_MocA_C"/>
    <property type="match status" value="1"/>
</dbReference>
<proteinExistence type="inferred from homology"/>
<evidence type="ECO:0000256" key="2">
    <source>
        <dbReference type="ARBA" id="ARBA00023002"/>
    </source>
</evidence>
<dbReference type="EC" id="1.1.1.18" evidence="4"/>
<dbReference type="KEGG" id="sarm:DVA86_12145"/>
<dbReference type="Proteomes" id="UP000254425">
    <property type="component" value="Chromosome"/>
</dbReference>
<dbReference type="Pfam" id="PF01408">
    <property type="entry name" value="GFO_IDH_MocA"/>
    <property type="match status" value="1"/>
</dbReference>
<comment type="catalytic activity">
    <reaction evidence="4">
        <text>myo-inositol + NAD(+) = scyllo-inosose + NADH + H(+)</text>
        <dbReference type="Rhea" id="RHEA:16949"/>
        <dbReference type="ChEBI" id="CHEBI:15378"/>
        <dbReference type="ChEBI" id="CHEBI:17268"/>
        <dbReference type="ChEBI" id="CHEBI:17811"/>
        <dbReference type="ChEBI" id="CHEBI:57540"/>
        <dbReference type="ChEBI" id="CHEBI:57945"/>
        <dbReference type="EC" id="1.1.1.18"/>
    </reaction>
</comment>
<dbReference type="InterPro" id="IPR000683">
    <property type="entry name" value="Gfo/Idh/MocA-like_OxRdtase_N"/>
</dbReference>
<accession>A0A345XNS5</accession>
<name>A0A345XNS5_9ACTN</name>
<dbReference type="Gene3D" id="3.30.360.10">
    <property type="entry name" value="Dihydrodipicolinate Reductase, domain 2"/>
    <property type="match status" value="1"/>
</dbReference>
<dbReference type="InterPro" id="IPR050424">
    <property type="entry name" value="Gfo-Idh-MocA_inositol_DH"/>
</dbReference>
<organism evidence="7 8">
    <name type="scientific">Streptomyces armeniacus</name>
    <dbReference type="NCBI Taxonomy" id="83291"/>
    <lineage>
        <taxon>Bacteria</taxon>
        <taxon>Bacillati</taxon>
        <taxon>Actinomycetota</taxon>
        <taxon>Actinomycetes</taxon>
        <taxon>Kitasatosporales</taxon>
        <taxon>Streptomycetaceae</taxon>
        <taxon>Streptomyces</taxon>
    </lineage>
</organism>
<gene>
    <name evidence="4" type="primary">iolG</name>
    <name evidence="7" type="ORF">DVA86_12145</name>
</gene>
<dbReference type="InterPro" id="IPR023794">
    <property type="entry name" value="MI/DCI_dehydrogenase"/>
</dbReference>
<dbReference type="Gene3D" id="3.40.50.720">
    <property type="entry name" value="NAD(P)-binding Rossmann-like Domain"/>
    <property type="match status" value="1"/>
</dbReference>
<dbReference type="SUPFAM" id="SSF55347">
    <property type="entry name" value="Glyceraldehyde-3-phosphate dehydrogenase-like, C-terminal domain"/>
    <property type="match status" value="1"/>
</dbReference>
<evidence type="ECO:0000259" key="5">
    <source>
        <dbReference type="Pfam" id="PF01408"/>
    </source>
</evidence>
<dbReference type="InterPro" id="IPR036291">
    <property type="entry name" value="NAD(P)-bd_dom_sf"/>
</dbReference>
<dbReference type="RefSeq" id="WP_208878042.1">
    <property type="nucleotide sequence ID" value="NZ_CP031320.1"/>
</dbReference>